<comment type="caution">
    <text evidence="1">The sequence shown here is derived from an EMBL/GenBank/DDBJ whole genome shotgun (WGS) entry which is preliminary data.</text>
</comment>
<organism evidence="1 2">
    <name type="scientific">Lacihabitans lacunae</name>
    <dbReference type="NCBI Taxonomy" id="1028214"/>
    <lineage>
        <taxon>Bacteria</taxon>
        <taxon>Pseudomonadati</taxon>
        <taxon>Bacteroidota</taxon>
        <taxon>Cytophagia</taxon>
        <taxon>Cytophagales</taxon>
        <taxon>Leadbetterellaceae</taxon>
        <taxon>Lacihabitans</taxon>
    </lineage>
</organism>
<dbReference type="PROSITE" id="PS51257">
    <property type="entry name" value="PROKAR_LIPOPROTEIN"/>
    <property type="match status" value="1"/>
</dbReference>
<dbReference type="Proteomes" id="UP001595616">
    <property type="component" value="Unassembled WGS sequence"/>
</dbReference>
<proteinExistence type="predicted"/>
<dbReference type="RefSeq" id="WP_379836899.1">
    <property type="nucleotide sequence ID" value="NZ_JBHRYQ010000001.1"/>
</dbReference>
<gene>
    <name evidence="1" type="ORF">ACFOOI_08180</name>
</gene>
<keyword evidence="2" id="KW-1185">Reference proteome</keyword>
<dbReference type="InterPro" id="IPR025345">
    <property type="entry name" value="DUF4249"/>
</dbReference>
<sequence>MKTSVKTLALIALTYSLISCETLVDDLPLLRFPELKEKLVLTSFISPQDTVIFVSLNKSVPLFESQKLDTTKIKLPNGDSTFYLRFTDIVKNAEVYISDGVKTEVLKFDDNLSFYKISALKFPIIAGKTYTITARSEGLEVSGTTTIPIKKVDIKNLVLSEKLDIRDSFYGKDSILSFQIDFSWKDVPNENNYYKINGELSYLSIDPISTYVENKVKVEYVEKVKYTYLATNNTYGASRGQYYTDKNADGNDFKISNATLTQYPTLAISNNEVFKSKPAKNANKTIKLQLLNISKEFYEYQISLFDFFQAENNPFSEPAPVYTNIKNGLGCVAGFNTNEVIMKK</sequence>
<evidence type="ECO:0000313" key="1">
    <source>
        <dbReference type="EMBL" id="MFC3810627.1"/>
    </source>
</evidence>
<protein>
    <submittedName>
        <fullName evidence="1">DUF4249 domain-containing protein</fullName>
    </submittedName>
</protein>
<accession>A0ABV7YWF3</accession>
<dbReference type="EMBL" id="JBHRYQ010000001">
    <property type="protein sequence ID" value="MFC3810627.1"/>
    <property type="molecule type" value="Genomic_DNA"/>
</dbReference>
<name>A0ABV7YWF3_9BACT</name>
<reference evidence="2" key="1">
    <citation type="journal article" date="2019" name="Int. J. Syst. Evol. Microbiol.">
        <title>The Global Catalogue of Microorganisms (GCM) 10K type strain sequencing project: providing services to taxonomists for standard genome sequencing and annotation.</title>
        <authorList>
            <consortium name="The Broad Institute Genomics Platform"/>
            <consortium name="The Broad Institute Genome Sequencing Center for Infectious Disease"/>
            <person name="Wu L."/>
            <person name="Ma J."/>
        </authorList>
    </citation>
    <scope>NUCLEOTIDE SEQUENCE [LARGE SCALE GENOMIC DNA]</scope>
    <source>
        <strain evidence="2">CECT 7956</strain>
    </source>
</reference>
<dbReference type="Pfam" id="PF14054">
    <property type="entry name" value="DUF4249"/>
    <property type="match status" value="1"/>
</dbReference>
<evidence type="ECO:0000313" key="2">
    <source>
        <dbReference type="Proteomes" id="UP001595616"/>
    </source>
</evidence>